<evidence type="ECO:0000256" key="1">
    <source>
        <dbReference type="ARBA" id="ARBA00022679"/>
    </source>
</evidence>
<comment type="function">
    <text evidence="5">Catalyzes the reversible transfer of the terminal phosphate group between ATP and AMP. Plays an important role in cellular energy homeostasis and in adenine nucleotide metabolism.</text>
</comment>
<name>A0ABV6JC38_9BACL</name>
<comment type="similarity">
    <text evidence="5 6">Belongs to the adenylate kinase family.</text>
</comment>
<keyword evidence="2 5" id="KW-0545">Nucleotide biosynthesis</keyword>
<feature type="binding site" evidence="5">
    <location>
        <position position="160"/>
    </location>
    <ligand>
        <name>AMP</name>
        <dbReference type="ChEBI" id="CHEBI:456215"/>
    </ligand>
</feature>
<comment type="subcellular location">
    <subcellularLocation>
        <location evidence="5 7">Cytoplasm</location>
    </subcellularLocation>
</comment>
<dbReference type="Pfam" id="PF05191">
    <property type="entry name" value="ADK_lid"/>
    <property type="match status" value="1"/>
</dbReference>
<dbReference type="Gene3D" id="3.40.50.300">
    <property type="entry name" value="P-loop containing nucleotide triphosphate hydrolases"/>
    <property type="match status" value="1"/>
</dbReference>
<dbReference type="InterPro" id="IPR006259">
    <property type="entry name" value="Adenyl_kin_sub"/>
</dbReference>
<dbReference type="InterPro" id="IPR033690">
    <property type="entry name" value="Adenylat_kinase_CS"/>
</dbReference>
<feature type="binding site" evidence="5">
    <location>
        <position position="36"/>
    </location>
    <ligand>
        <name>AMP</name>
        <dbReference type="ChEBI" id="CHEBI:456215"/>
    </ligand>
</feature>
<dbReference type="CDD" id="cd01428">
    <property type="entry name" value="ADK"/>
    <property type="match status" value="1"/>
</dbReference>
<dbReference type="EMBL" id="JBHLVF010000028">
    <property type="protein sequence ID" value="MFC0393097.1"/>
    <property type="molecule type" value="Genomic_DNA"/>
</dbReference>
<dbReference type="EC" id="2.7.4.3" evidence="5 7"/>
<dbReference type="NCBIfam" id="NF001381">
    <property type="entry name" value="PRK00279.1-3"/>
    <property type="match status" value="1"/>
</dbReference>
<feature type="binding site" evidence="5">
    <location>
        <position position="133"/>
    </location>
    <ligand>
        <name>Zn(2+)</name>
        <dbReference type="ChEBI" id="CHEBI:29105"/>
        <note>structural</note>
    </ligand>
</feature>
<keyword evidence="5 7" id="KW-0067">ATP-binding</keyword>
<feature type="binding site" evidence="5">
    <location>
        <position position="31"/>
    </location>
    <ligand>
        <name>AMP</name>
        <dbReference type="ChEBI" id="CHEBI:456215"/>
    </ligand>
</feature>
<dbReference type="Proteomes" id="UP001589818">
    <property type="component" value="Unassembled WGS sequence"/>
</dbReference>
<keyword evidence="3 5" id="KW-0547">Nucleotide-binding</keyword>
<evidence type="ECO:0000256" key="5">
    <source>
        <dbReference type="HAMAP-Rule" id="MF_00235"/>
    </source>
</evidence>
<reference evidence="9 10" key="1">
    <citation type="submission" date="2024-09" db="EMBL/GenBank/DDBJ databases">
        <authorList>
            <person name="Sun Q."/>
            <person name="Mori K."/>
        </authorList>
    </citation>
    <scope>NUCLEOTIDE SEQUENCE [LARGE SCALE GENOMIC DNA]</scope>
    <source>
        <strain evidence="9 10">CCM 4839</strain>
    </source>
</reference>
<dbReference type="NCBIfam" id="TIGR01351">
    <property type="entry name" value="adk"/>
    <property type="match status" value="1"/>
</dbReference>
<feature type="binding site" evidence="5">
    <location>
        <position position="127"/>
    </location>
    <ligand>
        <name>ATP</name>
        <dbReference type="ChEBI" id="CHEBI:30616"/>
    </ligand>
</feature>
<dbReference type="PRINTS" id="PR00094">
    <property type="entry name" value="ADENYLTKNASE"/>
</dbReference>
<accession>A0ABV6JC38</accession>
<dbReference type="RefSeq" id="WP_204818915.1">
    <property type="nucleotide sequence ID" value="NZ_JANHOF010000016.1"/>
</dbReference>
<dbReference type="SUPFAM" id="SSF52540">
    <property type="entry name" value="P-loop containing nucleoside triphosphate hydrolases"/>
    <property type="match status" value="1"/>
</dbReference>
<feature type="binding site" evidence="5">
    <location>
        <position position="130"/>
    </location>
    <ligand>
        <name>Zn(2+)</name>
        <dbReference type="ChEBI" id="CHEBI:29105"/>
        <note>structural</note>
    </ligand>
</feature>
<dbReference type="PROSITE" id="PS00113">
    <property type="entry name" value="ADENYLATE_KINASE"/>
    <property type="match status" value="1"/>
</dbReference>
<dbReference type="Pfam" id="PF00406">
    <property type="entry name" value="ADK"/>
    <property type="match status" value="1"/>
</dbReference>
<evidence type="ECO:0000256" key="2">
    <source>
        <dbReference type="ARBA" id="ARBA00022727"/>
    </source>
</evidence>
<feature type="binding site" evidence="5">
    <location>
        <position position="199"/>
    </location>
    <ligand>
        <name>ATP</name>
        <dbReference type="ChEBI" id="CHEBI:30616"/>
    </ligand>
</feature>
<comment type="caution">
    <text evidence="5">Lacks conserved residue(s) required for the propagation of feature annotation.</text>
</comment>
<proteinExistence type="inferred from homology"/>
<keyword evidence="1 5" id="KW-0808">Transferase</keyword>
<evidence type="ECO:0000313" key="9">
    <source>
        <dbReference type="EMBL" id="MFC0393097.1"/>
    </source>
</evidence>
<comment type="domain">
    <text evidence="5">Consists of three domains, a large central CORE domain and two small peripheral domains, NMPbind and LID, which undergo movements during catalysis. The LID domain closes over the site of phosphoryl transfer upon ATP binding. Assembling and dissambling the active center during each catalytic cycle provides an effective means to prevent ATP hydrolysis. Some bacteria have evolved a zinc-coordinating structure that stabilizes the LID domain.</text>
</comment>
<feature type="region of interest" description="NMP" evidence="5">
    <location>
        <begin position="30"/>
        <end position="59"/>
    </location>
</feature>
<feature type="domain" description="Adenylate kinase active site lid" evidence="8">
    <location>
        <begin position="127"/>
        <end position="162"/>
    </location>
</feature>
<dbReference type="NCBIfam" id="NF001380">
    <property type="entry name" value="PRK00279.1-2"/>
    <property type="match status" value="1"/>
</dbReference>
<comment type="catalytic activity">
    <reaction evidence="5 7">
        <text>AMP + ATP = 2 ADP</text>
        <dbReference type="Rhea" id="RHEA:12973"/>
        <dbReference type="ChEBI" id="CHEBI:30616"/>
        <dbReference type="ChEBI" id="CHEBI:456215"/>
        <dbReference type="ChEBI" id="CHEBI:456216"/>
        <dbReference type="EC" id="2.7.4.3"/>
    </reaction>
</comment>
<feature type="binding site" evidence="5">
    <location>
        <begin position="10"/>
        <end position="15"/>
    </location>
    <ligand>
        <name>ATP</name>
        <dbReference type="ChEBI" id="CHEBI:30616"/>
    </ligand>
</feature>
<evidence type="ECO:0000256" key="3">
    <source>
        <dbReference type="ARBA" id="ARBA00022741"/>
    </source>
</evidence>
<comment type="caution">
    <text evidence="9">The sequence shown here is derived from an EMBL/GenBank/DDBJ whole genome shotgun (WGS) entry which is preliminary data.</text>
</comment>
<feature type="binding site" evidence="5">
    <location>
        <position position="153"/>
    </location>
    <ligand>
        <name>Zn(2+)</name>
        <dbReference type="ChEBI" id="CHEBI:29105"/>
        <note>structural</note>
    </ligand>
</feature>
<comment type="subunit">
    <text evidence="5 7">Monomer.</text>
</comment>
<dbReference type="InterPro" id="IPR027417">
    <property type="entry name" value="P-loop_NTPase"/>
</dbReference>
<dbReference type="InterPro" id="IPR000850">
    <property type="entry name" value="Adenylat/UMP-CMP_kin"/>
</dbReference>
<dbReference type="InterPro" id="IPR007862">
    <property type="entry name" value="Adenylate_kinase_lid-dom"/>
</dbReference>
<dbReference type="HAMAP" id="MF_00235">
    <property type="entry name" value="Adenylate_kinase_Adk"/>
    <property type="match status" value="1"/>
</dbReference>
<dbReference type="PANTHER" id="PTHR23359">
    <property type="entry name" value="NUCLEOTIDE KINASE"/>
    <property type="match status" value="1"/>
</dbReference>
<evidence type="ECO:0000256" key="7">
    <source>
        <dbReference type="RuleBase" id="RU003331"/>
    </source>
</evidence>
<feature type="binding site" evidence="5">
    <location>
        <begin position="85"/>
        <end position="88"/>
    </location>
    <ligand>
        <name>AMP</name>
        <dbReference type="ChEBI" id="CHEBI:456215"/>
    </ligand>
</feature>
<evidence type="ECO:0000259" key="8">
    <source>
        <dbReference type="Pfam" id="PF05191"/>
    </source>
</evidence>
<keyword evidence="5" id="KW-0862">Zinc</keyword>
<evidence type="ECO:0000313" key="10">
    <source>
        <dbReference type="Proteomes" id="UP001589818"/>
    </source>
</evidence>
<evidence type="ECO:0000256" key="6">
    <source>
        <dbReference type="RuleBase" id="RU003330"/>
    </source>
</evidence>
<comment type="pathway">
    <text evidence="5">Purine metabolism; AMP biosynthesis via salvage pathway; AMP from ADP: step 1/1.</text>
</comment>
<keyword evidence="5" id="KW-0479">Metal-binding</keyword>
<keyword evidence="10" id="KW-1185">Reference proteome</keyword>
<keyword evidence="4 5" id="KW-0418">Kinase</keyword>
<evidence type="ECO:0000256" key="4">
    <source>
        <dbReference type="ARBA" id="ARBA00022777"/>
    </source>
</evidence>
<feature type="region of interest" description="LID" evidence="5">
    <location>
        <begin position="126"/>
        <end position="163"/>
    </location>
</feature>
<gene>
    <name evidence="5" type="primary">adk</name>
    <name evidence="9" type="ORF">ACFFJ8_17155</name>
</gene>
<organism evidence="9 10">
    <name type="scientific">Paenibacillus mendelii</name>
    <dbReference type="NCBI Taxonomy" id="206163"/>
    <lineage>
        <taxon>Bacteria</taxon>
        <taxon>Bacillati</taxon>
        <taxon>Bacillota</taxon>
        <taxon>Bacilli</taxon>
        <taxon>Bacillales</taxon>
        <taxon>Paenibacillaceae</taxon>
        <taxon>Paenibacillus</taxon>
    </lineage>
</organism>
<feature type="binding site" evidence="5">
    <location>
        <position position="150"/>
    </location>
    <ligand>
        <name>Zn(2+)</name>
        <dbReference type="ChEBI" id="CHEBI:29105"/>
        <note>structural</note>
    </ligand>
</feature>
<feature type="binding site" evidence="5">
    <location>
        <begin position="57"/>
        <end position="59"/>
    </location>
    <ligand>
        <name>AMP</name>
        <dbReference type="ChEBI" id="CHEBI:456215"/>
    </ligand>
</feature>
<protein>
    <recommendedName>
        <fullName evidence="5 7">Adenylate kinase</fullName>
        <shortName evidence="5">AK</shortName>
        <ecNumber evidence="5 7">2.7.4.3</ecNumber>
    </recommendedName>
    <alternativeName>
        <fullName evidence="5">ATP-AMP transphosphorylase</fullName>
    </alternativeName>
    <alternativeName>
        <fullName evidence="5">ATP:AMP phosphotransferase</fullName>
    </alternativeName>
    <alternativeName>
        <fullName evidence="5">Adenylate monophosphate kinase</fullName>
    </alternativeName>
</protein>
<feature type="binding site" evidence="5">
    <location>
        <position position="171"/>
    </location>
    <ligand>
        <name>AMP</name>
        <dbReference type="ChEBI" id="CHEBI:456215"/>
    </ligand>
</feature>
<dbReference type="GO" id="GO:0004017">
    <property type="term" value="F:AMP kinase activity"/>
    <property type="evidence" value="ECO:0007669"/>
    <property type="project" value="UniProtKB-EC"/>
</dbReference>
<sequence>MNVVLLGLPGAGKGTQAKIIMEHLRIPYVSTGEMLRQAADNRTELGLVAKKYMIKGELVPDELTIGITKNRLLNADCANGCLLDGFPRNIAQAQALKDFMQAHCKKIDVVIYVDVKEALLMERLTGRRTCEQCGAAYHVVYQPPRIVSRCDQCDGNLKRREDDNEATVQERLRINKDLIMQLTAFYQSEGSLRVIDGSQGIEQLMRS</sequence>
<keyword evidence="5" id="KW-0963">Cytoplasm</keyword>
<feature type="binding site" evidence="5">
    <location>
        <position position="92"/>
    </location>
    <ligand>
        <name>AMP</name>
        <dbReference type="ChEBI" id="CHEBI:456215"/>
    </ligand>
</feature>